<dbReference type="CDD" id="cd03224">
    <property type="entry name" value="ABC_TM1139_LivF_branched"/>
    <property type="match status" value="1"/>
</dbReference>
<evidence type="ECO:0000256" key="4">
    <source>
        <dbReference type="ARBA" id="ARBA00022840"/>
    </source>
</evidence>
<dbReference type="RefSeq" id="WP_141191174.1">
    <property type="nucleotide sequence ID" value="NZ_JBHUMR010000012.1"/>
</dbReference>
<protein>
    <submittedName>
        <fullName evidence="7">Urea ABC transporter ATP-binding subunit UrtE</fullName>
    </submittedName>
</protein>
<evidence type="ECO:0000256" key="3">
    <source>
        <dbReference type="ARBA" id="ARBA00022741"/>
    </source>
</evidence>
<proteinExistence type="inferred from homology"/>
<dbReference type="PANTHER" id="PTHR43820">
    <property type="entry name" value="HIGH-AFFINITY BRANCHED-CHAIN AMINO ACID TRANSPORT ATP-BINDING PROTEIN LIVF"/>
    <property type="match status" value="1"/>
</dbReference>
<keyword evidence="4 7" id="KW-0067">ATP-binding</keyword>
<comment type="similarity">
    <text evidence="1">Belongs to the ABC transporter superfamily.</text>
</comment>
<keyword evidence="3" id="KW-0547">Nucleotide-binding</keyword>
<evidence type="ECO:0000256" key="2">
    <source>
        <dbReference type="ARBA" id="ARBA00022448"/>
    </source>
</evidence>
<dbReference type="Pfam" id="PF00005">
    <property type="entry name" value="ABC_tran"/>
    <property type="match status" value="1"/>
</dbReference>
<reference evidence="8" key="1">
    <citation type="journal article" date="2019" name="Int. J. Syst. Evol. Microbiol.">
        <title>The Global Catalogue of Microorganisms (GCM) 10K type strain sequencing project: providing services to taxonomists for standard genome sequencing and annotation.</title>
        <authorList>
            <consortium name="The Broad Institute Genomics Platform"/>
            <consortium name="The Broad Institute Genome Sequencing Center for Infectious Disease"/>
            <person name="Wu L."/>
            <person name="Ma J."/>
        </authorList>
    </citation>
    <scope>NUCLEOTIDE SEQUENCE [LARGE SCALE GENOMIC DNA]</scope>
    <source>
        <strain evidence="8">TISTR 2241</strain>
    </source>
</reference>
<dbReference type="GO" id="GO:0005524">
    <property type="term" value="F:ATP binding"/>
    <property type="evidence" value="ECO:0007669"/>
    <property type="project" value="UniProtKB-KW"/>
</dbReference>
<evidence type="ECO:0000256" key="5">
    <source>
        <dbReference type="ARBA" id="ARBA00022970"/>
    </source>
</evidence>
<dbReference type="PANTHER" id="PTHR43820:SF5">
    <property type="entry name" value="HIGH-AFFINITY BRANCHED-CHAIN AMINO ACID TRANSPORT ATP-BINDING PROTEIN"/>
    <property type="match status" value="1"/>
</dbReference>
<dbReference type="Proteomes" id="UP001597458">
    <property type="component" value="Unassembled WGS sequence"/>
</dbReference>
<keyword evidence="8" id="KW-1185">Reference proteome</keyword>
<evidence type="ECO:0000256" key="1">
    <source>
        <dbReference type="ARBA" id="ARBA00005417"/>
    </source>
</evidence>
<dbReference type="SMART" id="SM00382">
    <property type="entry name" value="AAA"/>
    <property type="match status" value="1"/>
</dbReference>
<dbReference type="NCBIfam" id="TIGR03410">
    <property type="entry name" value="urea_trans_UrtE"/>
    <property type="match status" value="1"/>
</dbReference>
<organism evidence="7 8">
    <name type="scientific">Terrilactibacillus laevilacticus</name>
    <dbReference type="NCBI Taxonomy" id="1380157"/>
    <lineage>
        <taxon>Bacteria</taxon>
        <taxon>Bacillati</taxon>
        <taxon>Bacillota</taxon>
        <taxon>Bacilli</taxon>
        <taxon>Bacillales</taxon>
        <taxon>Bacillaceae</taxon>
        <taxon>Terrilactibacillus</taxon>
    </lineage>
</organism>
<dbReference type="InterPro" id="IPR003593">
    <property type="entry name" value="AAA+_ATPase"/>
</dbReference>
<dbReference type="Gene3D" id="3.40.50.300">
    <property type="entry name" value="P-loop containing nucleotide triphosphate hydrolases"/>
    <property type="match status" value="1"/>
</dbReference>
<evidence type="ECO:0000313" key="8">
    <source>
        <dbReference type="Proteomes" id="UP001597458"/>
    </source>
</evidence>
<comment type="caution">
    <text evidence="7">The sequence shown here is derived from an EMBL/GenBank/DDBJ whole genome shotgun (WGS) entry which is preliminary data.</text>
</comment>
<evidence type="ECO:0000313" key="7">
    <source>
        <dbReference type="EMBL" id="MFD2617526.1"/>
    </source>
</evidence>
<evidence type="ECO:0000259" key="6">
    <source>
        <dbReference type="PROSITE" id="PS50893"/>
    </source>
</evidence>
<keyword evidence="5" id="KW-0029">Amino-acid transport</keyword>
<gene>
    <name evidence="7" type="primary">urtE</name>
    <name evidence="7" type="ORF">ACFSTF_09445</name>
</gene>
<dbReference type="InterPro" id="IPR052156">
    <property type="entry name" value="BCAA_Transport_ATP-bd_LivF"/>
</dbReference>
<dbReference type="InterPro" id="IPR017780">
    <property type="entry name" value="ABC_transptr_urea_ATP-bd_UrtE"/>
</dbReference>
<sequence>MLTINHLETGYKSSTVLRDLSLKIKEHQVVAIVGRNGVGKTTLMKSIIGLLPTFSGEIAYQNQSIHHMRPDQRVRQGIAFVPQGREIFSNLSVLDNLLLGNEALPKNKRSKKVSEEILSLFPILKEMLSRKGGDLSGGQQQQLAIARALMSNPKLLLLDEPMEGIQPSIVKLIQSVIKQLVKEKGISIILVEHNLDTVIDCADYVYVIDRGTVITEGEATEENRKTFERHLVI</sequence>
<dbReference type="SUPFAM" id="SSF52540">
    <property type="entry name" value="P-loop containing nucleoside triphosphate hydrolases"/>
    <property type="match status" value="1"/>
</dbReference>
<name>A0ABW5PRM2_9BACI</name>
<dbReference type="InterPro" id="IPR003439">
    <property type="entry name" value="ABC_transporter-like_ATP-bd"/>
</dbReference>
<accession>A0ABW5PRM2</accession>
<dbReference type="EMBL" id="JBHUMR010000012">
    <property type="protein sequence ID" value="MFD2617526.1"/>
    <property type="molecule type" value="Genomic_DNA"/>
</dbReference>
<keyword evidence="2" id="KW-0813">Transport</keyword>
<dbReference type="InterPro" id="IPR027417">
    <property type="entry name" value="P-loop_NTPase"/>
</dbReference>
<dbReference type="PROSITE" id="PS50893">
    <property type="entry name" value="ABC_TRANSPORTER_2"/>
    <property type="match status" value="1"/>
</dbReference>
<feature type="domain" description="ABC transporter" evidence="6">
    <location>
        <begin position="2"/>
        <end position="233"/>
    </location>
</feature>